<dbReference type="SMART" id="SM00186">
    <property type="entry name" value="FBG"/>
    <property type="match status" value="2"/>
</dbReference>
<dbReference type="Gene3D" id="3.90.215.10">
    <property type="entry name" value="Gamma Fibrinogen, chain A, domain 1"/>
    <property type="match status" value="2"/>
</dbReference>
<dbReference type="PANTHER" id="PTHR47221:SF5">
    <property type="entry name" value="FIBRINOGEN C-TERMINAL DOMAIN-CONTAINING PROTEIN"/>
    <property type="match status" value="1"/>
</dbReference>
<dbReference type="InterPro" id="IPR037579">
    <property type="entry name" value="FIB_ANG-like"/>
</dbReference>
<dbReference type="GO" id="GO:0030674">
    <property type="term" value="F:protein-macromolecule adaptor activity"/>
    <property type="evidence" value="ECO:0007669"/>
    <property type="project" value="TreeGrafter"/>
</dbReference>
<dbReference type="Proteomes" id="UP000677803">
    <property type="component" value="Unassembled WGS sequence"/>
</dbReference>
<feature type="domain" description="Fibrinogen C-terminal" evidence="6">
    <location>
        <begin position="1"/>
        <end position="231"/>
    </location>
</feature>
<dbReference type="GO" id="GO:0005201">
    <property type="term" value="F:extracellular matrix structural constituent"/>
    <property type="evidence" value="ECO:0007669"/>
    <property type="project" value="TreeGrafter"/>
</dbReference>
<dbReference type="EMBL" id="CAJRST010011113">
    <property type="protein sequence ID" value="CAG5926879.1"/>
    <property type="molecule type" value="Genomic_DNA"/>
</dbReference>
<comment type="subcellular location">
    <subcellularLocation>
        <location evidence="1">Secreted</location>
    </subcellularLocation>
</comment>
<dbReference type="AlphaFoldDB" id="A0A8S4B7T2"/>
<dbReference type="PROSITE" id="PS50824">
    <property type="entry name" value="DAPIN"/>
    <property type="match status" value="1"/>
</dbReference>
<evidence type="ECO:0000259" key="6">
    <source>
        <dbReference type="PROSITE" id="PS51406"/>
    </source>
</evidence>
<protein>
    <submittedName>
        <fullName evidence="7">(Atlantic silverside) hypothetical protein</fullName>
    </submittedName>
</protein>
<feature type="domain" description="Pyrin" evidence="5">
    <location>
        <begin position="217"/>
        <end position="289"/>
    </location>
</feature>
<name>A0A8S4B7T2_9TELE</name>
<organism evidence="7 8">
    <name type="scientific">Menidia menidia</name>
    <name type="common">Atlantic silverside</name>
    <dbReference type="NCBI Taxonomy" id="238744"/>
    <lineage>
        <taxon>Eukaryota</taxon>
        <taxon>Metazoa</taxon>
        <taxon>Chordata</taxon>
        <taxon>Craniata</taxon>
        <taxon>Vertebrata</taxon>
        <taxon>Euteleostomi</taxon>
        <taxon>Actinopterygii</taxon>
        <taxon>Neopterygii</taxon>
        <taxon>Teleostei</taxon>
        <taxon>Neoteleostei</taxon>
        <taxon>Acanthomorphata</taxon>
        <taxon>Ovalentaria</taxon>
        <taxon>Atherinomorphae</taxon>
        <taxon>Atheriniformes</taxon>
        <taxon>Atherinopsidae</taxon>
        <taxon>Menidiinae</taxon>
        <taxon>Menidia</taxon>
    </lineage>
</organism>
<keyword evidence="8" id="KW-1185">Reference proteome</keyword>
<dbReference type="InterPro" id="IPR004020">
    <property type="entry name" value="DAPIN"/>
</dbReference>
<comment type="caution">
    <text evidence="7">The sequence shown here is derived from an EMBL/GenBank/DDBJ whole genome shotgun (WGS) entry which is preliminary data.</text>
</comment>
<evidence type="ECO:0000256" key="1">
    <source>
        <dbReference type="ARBA" id="ARBA00004613"/>
    </source>
</evidence>
<keyword evidence="3" id="KW-1015">Disulfide bond</keyword>
<dbReference type="SUPFAM" id="SSF56496">
    <property type="entry name" value="Fibrinogen C-terminal domain-like"/>
    <property type="match status" value="2"/>
</dbReference>
<dbReference type="PROSITE" id="PS51406">
    <property type="entry name" value="FIBRINOGEN_C_2"/>
    <property type="match status" value="2"/>
</dbReference>
<evidence type="ECO:0000313" key="8">
    <source>
        <dbReference type="Proteomes" id="UP000677803"/>
    </source>
</evidence>
<keyword evidence="2" id="KW-0964">Secreted</keyword>
<dbReference type="Pfam" id="PF00147">
    <property type="entry name" value="Fibrinogen_C"/>
    <property type="match status" value="2"/>
</dbReference>
<keyword evidence="4" id="KW-0325">Glycoprotein</keyword>
<evidence type="ECO:0000313" key="7">
    <source>
        <dbReference type="EMBL" id="CAG5926879.1"/>
    </source>
</evidence>
<dbReference type="GO" id="GO:0034116">
    <property type="term" value="P:positive regulation of heterotypic cell-cell adhesion"/>
    <property type="evidence" value="ECO:0007669"/>
    <property type="project" value="TreeGrafter"/>
</dbReference>
<feature type="domain" description="Fibrinogen C-terminal" evidence="6">
    <location>
        <begin position="424"/>
        <end position="660"/>
    </location>
</feature>
<dbReference type="GO" id="GO:0042730">
    <property type="term" value="P:fibrinolysis"/>
    <property type="evidence" value="ECO:0007669"/>
    <property type="project" value="TreeGrafter"/>
</dbReference>
<dbReference type="GO" id="GO:0070527">
    <property type="term" value="P:platelet aggregation"/>
    <property type="evidence" value="ECO:0007669"/>
    <property type="project" value="TreeGrafter"/>
</dbReference>
<dbReference type="GO" id="GO:0072377">
    <property type="term" value="P:blood coagulation, common pathway"/>
    <property type="evidence" value="ECO:0007669"/>
    <property type="project" value="TreeGrafter"/>
</dbReference>
<dbReference type="PANTHER" id="PTHR47221">
    <property type="entry name" value="FIBRINOGEN ALPHA CHAIN"/>
    <property type="match status" value="1"/>
</dbReference>
<dbReference type="NCBIfam" id="NF040941">
    <property type="entry name" value="GGGWT_bact"/>
    <property type="match status" value="2"/>
</dbReference>
<evidence type="ECO:0000259" key="5">
    <source>
        <dbReference type="PROSITE" id="PS50824"/>
    </source>
</evidence>
<dbReference type="PROSITE" id="PS00514">
    <property type="entry name" value="FIBRINOGEN_C_1"/>
    <property type="match status" value="2"/>
</dbReference>
<dbReference type="InterPro" id="IPR002181">
    <property type="entry name" value="Fibrinogen_a/b/g_C_dom"/>
</dbReference>
<dbReference type="InterPro" id="IPR020837">
    <property type="entry name" value="Fibrinogen_CS"/>
</dbReference>
<evidence type="ECO:0000256" key="2">
    <source>
        <dbReference type="ARBA" id="ARBA00022525"/>
    </source>
</evidence>
<dbReference type="InterPro" id="IPR014716">
    <property type="entry name" value="Fibrinogen_a/b/g_C_1"/>
</dbReference>
<accession>A0A8S4B7T2</accession>
<feature type="non-terminal residue" evidence="7">
    <location>
        <position position="1"/>
    </location>
</feature>
<dbReference type="InterPro" id="IPR011029">
    <property type="entry name" value="DEATH-like_dom_sf"/>
</dbReference>
<sequence length="660" mass="73161">TDCTQIKTLSPNAPSGVYVIQPAGVKTPFKVYCEMLPDGGWTVFQRRSGGAVSFNKKWNAYKNGFGKLKEDHWLGLKKVFALTKKTTKNWTLRVDLWDHEGGTALAEYNNFRLGDERTAFKLQVGEYRGNAGDAIRGAYPGIDQNGFGFSTFDRDNDGCNPCLFGDILQKDCASSEGGGWWFSKCGSASLNGDWHPSGDHLGWASGVHWLTWKGPAPYSAKASRMMINSDVEGYERIPKARASGLDRVATVELLVQTYGKKGAFTVTVEILKKMNFRQLAQDLQQKCCEGAGNQANEAESDDNATGQETKFTVKEEFHVYKEVDEGETVYRDALYIQHSLTKAACGCLTEEYELTQTKLKSVTTEKNFKDVSKPECNGERLVTFVKKNATPAKDRDESLKMKDLLGYRGLILALLVCFSDQKRFKKVSSGTDCTQIKTLSPNAPSGVYVIQPAGVKTPFKVYCEMLPDGGWTVFQRRSGGAVSFNKKWNAYKNGFGKLKDDHWLGLKKVFALTKKTTKNWTLRVDLWDHEGGTALAEYKNFRLGDERTAFKLQVGEYRGNAGDAIRGAYPGIDQNGFGFSTIDRDNDGCNPCLFGDILEKDCASSEGGGWWYSKCGSASLNGDWHPSGDHIGWASGVHWLTWKGPAPYSAKASRMMIKSV</sequence>
<dbReference type="InterPro" id="IPR036056">
    <property type="entry name" value="Fibrinogen-like_C"/>
</dbReference>
<dbReference type="Pfam" id="PF02758">
    <property type="entry name" value="PYRIN"/>
    <property type="match status" value="1"/>
</dbReference>
<evidence type="ECO:0000256" key="4">
    <source>
        <dbReference type="ARBA" id="ARBA00023180"/>
    </source>
</evidence>
<reference evidence="7" key="1">
    <citation type="submission" date="2021-05" db="EMBL/GenBank/DDBJ databases">
        <authorList>
            <person name="Tigano A."/>
        </authorList>
    </citation>
    <scope>NUCLEOTIDE SEQUENCE</scope>
</reference>
<dbReference type="OrthoDB" id="7940501at2759"/>
<gene>
    <name evidence="7" type="ORF">MMEN_LOCUS11082</name>
</gene>
<dbReference type="SUPFAM" id="SSF47986">
    <property type="entry name" value="DEATH domain"/>
    <property type="match status" value="1"/>
</dbReference>
<dbReference type="CDD" id="cd00087">
    <property type="entry name" value="FReD"/>
    <property type="match status" value="2"/>
</dbReference>
<dbReference type="GO" id="GO:0005577">
    <property type="term" value="C:fibrinogen complex"/>
    <property type="evidence" value="ECO:0007669"/>
    <property type="project" value="TreeGrafter"/>
</dbReference>
<dbReference type="Gene3D" id="1.10.533.10">
    <property type="entry name" value="Death Domain, Fas"/>
    <property type="match status" value="1"/>
</dbReference>
<evidence type="ECO:0000256" key="3">
    <source>
        <dbReference type="ARBA" id="ARBA00023157"/>
    </source>
</evidence>
<proteinExistence type="predicted"/>